<dbReference type="AlphaFoldDB" id="A0A330M217"/>
<evidence type="ECO:0000313" key="2">
    <source>
        <dbReference type="Proteomes" id="UP000250123"/>
    </source>
</evidence>
<protein>
    <submittedName>
        <fullName evidence="1">Uncharacterized protein</fullName>
    </submittedName>
</protein>
<reference evidence="2" key="1">
    <citation type="submission" date="2018-06" db="EMBL/GenBank/DDBJ databases">
        <authorList>
            <person name="Cea G.-C."/>
            <person name="William W."/>
        </authorList>
    </citation>
    <scope>NUCLEOTIDE SEQUENCE [LARGE SCALE GENOMIC DNA]</scope>
    <source>
        <strain evidence="2">DB21MT-2</strain>
    </source>
</reference>
<organism evidence="1 2">
    <name type="scientific">Shewanella benthica</name>
    <dbReference type="NCBI Taxonomy" id="43661"/>
    <lineage>
        <taxon>Bacteria</taxon>
        <taxon>Pseudomonadati</taxon>
        <taxon>Pseudomonadota</taxon>
        <taxon>Gammaproteobacteria</taxon>
        <taxon>Alteromonadales</taxon>
        <taxon>Shewanellaceae</taxon>
        <taxon>Shewanella</taxon>
    </lineage>
</organism>
<dbReference type="KEGG" id="sbk:SHEWBE_1538"/>
<proteinExistence type="predicted"/>
<dbReference type="Proteomes" id="UP000250123">
    <property type="component" value="Chromosome SHEWBE"/>
</dbReference>
<gene>
    <name evidence="1" type="ORF">SHEWBE_1538</name>
</gene>
<sequence length="60" mass="7303">MSRKILREETEIQMKQAEKRENNQVKYDESSLSMHNEKMPYSLHALYQSHLTSVEFRVRF</sequence>
<name>A0A330M217_9GAMM</name>
<accession>A0A330M217</accession>
<dbReference type="EMBL" id="LS483452">
    <property type="protein sequence ID" value="SQH75504.1"/>
    <property type="molecule type" value="Genomic_DNA"/>
</dbReference>
<evidence type="ECO:0000313" key="1">
    <source>
        <dbReference type="EMBL" id="SQH75504.1"/>
    </source>
</evidence>